<sequence length="128" mass="13611">MSPESPGLAFLICSPSIDRPESFVTPLIHAIAARALDIRVEIHFAGPAVRLLADGVADALYPTPAREKSLGVFLREASASGVSLLACSMARANWLDADCMLISECDGTVGATAFVARSFEPGWRTMVF</sequence>
<dbReference type="STRING" id="83767.SAMN05660652_03879"/>
<dbReference type="OrthoDB" id="8561630at2"/>
<dbReference type="Gene3D" id="3.40.1260.10">
    <property type="entry name" value="DsrEFH-like"/>
    <property type="match status" value="1"/>
</dbReference>
<name>A0A1G8MNF6_9RHOO</name>
<evidence type="ECO:0000313" key="2">
    <source>
        <dbReference type="Proteomes" id="UP000198607"/>
    </source>
</evidence>
<organism evidence="1 2">
    <name type="scientific">Propionivibrio dicarboxylicus</name>
    <dbReference type="NCBI Taxonomy" id="83767"/>
    <lineage>
        <taxon>Bacteria</taxon>
        <taxon>Pseudomonadati</taxon>
        <taxon>Pseudomonadota</taxon>
        <taxon>Betaproteobacteria</taxon>
        <taxon>Rhodocyclales</taxon>
        <taxon>Rhodocyclaceae</taxon>
        <taxon>Propionivibrio</taxon>
    </lineage>
</organism>
<dbReference type="RefSeq" id="WP_091940254.1">
    <property type="nucleotide sequence ID" value="NZ_FNCY01000026.1"/>
</dbReference>
<proteinExistence type="predicted"/>
<evidence type="ECO:0000313" key="1">
    <source>
        <dbReference type="EMBL" id="SDI69491.1"/>
    </source>
</evidence>
<dbReference type="SUPFAM" id="SSF75169">
    <property type="entry name" value="DsrEFH-like"/>
    <property type="match status" value="1"/>
</dbReference>
<dbReference type="AlphaFoldDB" id="A0A1G8MNF6"/>
<keyword evidence="2" id="KW-1185">Reference proteome</keyword>
<protein>
    <submittedName>
        <fullName evidence="1">Predicted peroxiredoxin</fullName>
    </submittedName>
</protein>
<dbReference type="InterPro" id="IPR027396">
    <property type="entry name" value="DsrEFH-like"/>
</dbReference>
<gene>
    <name evidence="1" type="ORF">SAMN05660652_03879</name>
</gene>
<dbReference type="Proteomes" id="UP000198607">
    <property type="component" value="Unassembled WGS sequence"/>
</dbReference>
<reference evidence="1 2" key="1">
    <citation type="submission" date="2016-10" db="EMBL/GenBank/DDBJ databases">
        <authorList>
            <person name="de Groot N.N."/>
        </authorList>
    </citation>
    <scope>NUCLEOTIDE SEQUENCE [LARGE SCALE GENOMIC DNA]</scope>
    <source>
        <strain evidence="1 2">DSM 5885</strain>
    </source>
</reference>
<accession>A0A1G8MNF6</accession>
<dbReference type="EMBL" id="FNCY01000026">
    <property type="protein sequence ID" value="SDI69491.1"/>
    <property type="molecule type" value="Genomic_DNA"/>
</dbReference>